<dbReference type="InterPro" id="IPR001387">
    <property type="entry name" value="Cro/C1-type_HTH"/>
</dbReference>
<evidence type="ECO:0000259" key="2">
    <source>
        <dbReference type="PROSITE" id="PS50943"/>
    </source>
</evidence>
<dbReference type="OrthoDB" id="9801008at2"/>
<dbReference type="GO" id="GO:0003677">
    <property type="term" value="F:DNA binding"/>
    <property type="evidence" value="ECO:0007669"/>
    <property type="project" value="UniProtKB-KW"/>
</dbReference>
<evidence type="ECO:0000313" key="3">
    <source>
        <dbReference type="EMBL" id="RZU46653.1"/>
    </source>
</evidence>
<evidence type="ECO:0000256" key="1">
    <source>
        <dbReference type="ARBA" id="ARBA00023125"/>
    </source>
</evidence>
<dbReference type="Pfam" id="PF13560">
    <property type="entry name" value="HTH_31"/>
    <property type="match status" value="1"/>
</dbReference>
<dbReference type="RefSeq" id="WP_130513840.1">
    <property type="nucleotide sequence ID" value="NZ_SHKY01000002.1"/>
</dbReference>
<protein>
    <submittedName>
        <fullName evidence="3">Helix-turn-helix protein</fullName>
    </submittedName>
</protein>
<dbReference type="PANTHER" id="PTHR46558:SF11">
    <property type="entry name" value="HTH-TYPE TRANSCRIPTIONAL REGULATOR XRE"/>
    <property type="match status" value="1"/>
</dbReference>
<dbReference type="InterPro" id="IPR010982">
    <property type="entry name" value="Lambda_DNA-bd_dom_sf"/>
</dbReference>
<organism evidence="3 4">
    <name type="scientific">Krasilnikovia cinnamomea</name>
    <dbReference type="NCBI Taxonomy" id="349313"/>
    <lineage>
        <taxon>Bacteria</taxon>
        <taxon>Bacillati</taxon>
        <taxon>Actinomycetota</taxon>
        <taxon>Actinomycetes</taxon>
        <taxon>Micromonosporales</taxon>
        <taxon>Micromonosporaceae</taxon>
        <taxon>Krasilnikovia</taxon>
    </lineage>
</organism>
<dbReference type="SMART" id="SM00530">
    <property type="entry name" value="HTH_XRE"/>
    <property type="match status" value="2"/>
</dbReference>
<feature type="domain" description="HTH cro/C1-type" evidence="2">
    <location>
        <begin position="16"/>
        <end position="79"/>
    </location>
</feature>
<proteinExistence type="predicted"/>
<accession>A0A4Q7Z9V3</accession>
<dbReference type="AlphaFoldDB" id="A0A4Q7Z9V3"/>
<dbReference type="Proteomes" id="UP000292564">
    <property type="component" value="Unassembled WGS sequence"/>
</dbReference>
<comment type="caution">
    <text evidence="3">The sequence shown here is derived from an EMBL/GenBank/DDBJ whole genome shotgun (WGS) entry which is preliminary data.</text>
</comment>
<gene>
    <name evidence="3" type="ORF">EV385_6730</name>
</gene>
<dbReference type="PANTHER" id="PTHR46558">
    <property type="entry name" value="TRACRIPTIONAL REGULATORY PROTEIN-RELATED-RELATED"/>
    <property type="match status" value="1"/>
</dbReference>
<dbReference type="EMBL" id="SHKY01000002">
    <property type="protein sequence ID" value="RZU46653.1"/>
    <property type="molecule type" value="Genomic_DNA"/>
</dbReference>
<keyword evidence="4" id="KW-1185">Reference proteome</keyword>
<reference evidence="3 4" key="1">
    <citation type="submission" date="2019-02" db="EMBL/GenBank/DDBJ databases">
        <title>Sequencing the genomes of 1000 actinobacteria strains.</title>
        <authorList>
            <person name="Klenk H.-P."/>
        </authorList>
    </citation>
    <scope>NUCLEOTIDE SEQUENCE [LARGE SCALE GENOMIC DNA]</scope>
    <source>
        <strain evidence="3 4">DSM 45162</strain>
    </source>
</reference>
<evidence type="ECO:0000313" key="4">
    <source>
        <dbReference type="Proteomes" id="UP000292564"/>
    </source>
</evidence>
<feature type="domain" description="HTH cro/C1-type" evidence="2">
    <location>
        <begin position="88"/>
        <end position="142"/>
    </location>
</feature>
<dbReference type="SUPFAM" id="SSF47413">
    <property type="entry name" value="lambda repressor-like DNA-binding domains"/>
    <property type="match status" value="2"/>
</dbReference>
<dbReference type="PROSITE" id="PS50943">
    <property type="entry name" value="HTH_CROC1"/>
    <property type="match status" value="2"/>
</dbReference>
<dbReference type="CDD" id="cd00093">
    <property type="entry name" value="HTH_XRE"/>
    <property type="match status" value="1"/>
</dbReference>
<sequence length="154" mass="16846">MTRARHVIEAFSAERLRTLRRERRLSQEQLARSLAAAASDSAVTRERLKIVAYEGGTRRPAAKALHALAAALGVDAAELLDPEAPMTVELLRALRNLTQGQVAAHLGITQARYSQLESGQAQLDPQRREQLAELLRVPLDALDELLAARGQGQP</sequence>
<name>A0A4Q7Z9V3_9ACTN</name>
<keyword evidence="1" id="KW-0238">DNA-binding</keyword>
<dbReference type="Gene3D" id="1.10.260.40">
    <property type="entry name" value="lambda repressor-like DNA-binding domains"/>
    <property type="match status" value="2"/>
</dbReference>
<dbReference type="Pfam" id="PF01381">
    <property type="entry name" value="HTH_3"/>
    <property type="match status" value="1"/>
</dbReference>